<protein>
    <submittedName>
        <fullName evidence="1">RNA-binding domain-containing protein</fullName>
    </submittedName>
</protein>
<reference evidence="1" key="1">
    <citation type="journal article" date="2020" name="Stud. Mycol.">
        <title>101 Dothideomycetes genomes: a test case for predicting lifestyles and emergence of pathogens.</title>
        <authorList>
            <person name="Haridas S."/>
            <person name="Albert R."/>
            <person name="Binder M."/>
            <person name="Bloem J."/>
            <person name="Labutti K."/>
            <person name="Salamov A."/>
            <person name="Andreopoulos B."/>
            <person name="Baker S."/>
            <person name="Barry K."/>
            <person name="Bills G."/>
            <person name="Bluhm B."/>
            <person name="Cannon C."/>
            <person name="Castanera R."/>
            <person name="Culley D."/>
            <person name="Daum C."/>
            <person name="Ezra D."/>
            <person name="Gonzalez J."/>
            <person name="Henrissat B."/>
            <person name="Kuo A."/>
            <person name="Liang C."/>
            <person name="Lipzen A."/>
            <person name="Lutzoni F."/>
            <person name="Magnuson J."/>
            <person name="Mondo S."/>
            <person name="Nolan M."/>
            <person name="Ohm R."/>
            <person name="Pangilinan J."/>
            <person name="Park H.-J."/>
            <person name="Ramirez L."/>
            <person name="Alfaro M."/>
            <person name="Sun H."/>
            <person name="Tritt A."/>
            <person name="Yoshinaga Y."/>
            <person name="Zwiers L.-H."/>
            <person name="Turgeon B."/>
            <person name="Goodwin S."/>
            <person name="Spatafora J."/>
            <person name="Crous P."/>
            <person name="Grigoriev I."/>
        </authorList>
    </citation>
    <scope>NUCLEOTIDE SEQUENCE</scope>
    <source>
        <strain evidence="1">ATCC 200398</strain>
    </source>
</reference>
<evidence type="ECO:0000313" key="1">
    <source>
        <dbReference type="EMBL" id="KAF2474386.1"/>
    </source>
</evidence>
<name>A0ACB6R5F3_9PLEO</name>
<keyword evidence="2" id="KW-1185">Reference proteome</keyword>
<proteinExistence type="predicted"/>
<dbReference type="Proteomes" id="UP000799755">
    <property type="component" value="Unassembled WGS sequence"/>
</dbReference>
<sequence>MPTDRALYSTNWRVKDPAPLSPPASHGNVKPQPSTAPSDLLWGNPLERDRRLRREYKAKNEATRPVAQGTRIYVGNMPYVAKKSDVQSLFEDAGYTVENIDISMDPFTHRNPSYCFVDFDTEEAATSAMETLNGRQFLGRPLKLKPCIQKRSDPSKLESEGLMFSRWLDDSPSGNQAKSGANDTFSTSDLQTVKENRTLWVGGLPKPLDQHTSDTAIRNLFADFKVEAVSMVKSPHDSMKLQRIPGNHFYAFVDFDSREEAEAAAKAMNGRLAYGGRLRVRKARIPSMRAVDGRGSGGGEENEREAGEVLKSVETT</sequence>
<organism evidence="1 2">
    <name type="scientific">Lindgomyces ingoldianus</name>
    <dbReference type="NCBI Taxonomy" id="673940"/>
    <lineage>
        <taxon>Eukaryota</taxon>
        <taxon>Fungi</taxon>
        <taxon>Dikarya</taxon>
        <taxon>Ascomycota</taxon>
        <taxon>Pezizomycotina</taxon>
        <taxon>Dothideomycetes</taxon>
        <taxon>Pleosporomycetidae</taxon>
        <taxon>Pleosporales</taxon>
        <taxon>Lindgomycetaceae</taxon>
        <taxon>Lindgomyces</taxon>
    </lineage>
</organism>
<gene>
    <name evidence="1" type="ORF">BDR25DRAFT_281333</name>
</gene>
<accession>A0ACB6R5F3</accession>
<comment type="caution">
    <text evidence="1">The sequence shown here is derived from an EMBL/GenBank/DDBJ whole genome shotgun (WGS) entry which is preliminary data.</text>
</comment>
<dbReference type="EMBL" id="MU003498">
    <property type="protein sequence ID" value="KAF2474386.1"/>
    <property type="molecule type" value="Genomic_DNA"/>
</dbReference>
<evidence type="ECO:0000313" key="2">
    <source>
        <dbReference type="Proteomes" id="UP000799755"/>
    </source>
</evidence>